<dbReference type="AlphaFoldDB" id="A0A348HF95"/>
<dbReference type="OrthoDB" id="8523426at2"/>
<dbReference type="RefSeq" id="WP_027706304.1">
    <property type="nucleotide sequence ID" value="NZ_AP018933.1"/>
</dbReference>
<reference evidence="7 8" key="1">
    <citation type="submission" date="2018-09" db="EMBL/GenBank/DDBJ databases">
        <title>Zymobacter palmae IAM14233 (=T109) whole genome analysis.</title>
        <authorList>
            <person name="Yanase H."/>
        </authorList>
    </citation>
    <scope>NUCLEOTIDE SEQUENCE [LARGE SCALE GENOMIC DNA]</scope>
    <source>
        <strain evidence="7 8">IAM14233</strain>
    </source>
</reference>
<dbReference type="Pfam" id="PF00724">
    <property type="entry name" value="Oxidored_FMN"/>
    <property type="match status" value="1"/>
</dbReference>
<keyword evidence="5" id="KW-0560">Oxidoreductase</keyword>
<dbReference type="Gene3D" id="3.20.20.70">
    <property type="entry name" value="Aldolase class I"/>
    <property type="match status" value="1"/>
</dbReference>
<evidence type="ECO:0000256" key="1">
    <source>
        <dbReference type="ARBA" id="ARBA00001917"/>
    </source>
</evidence>
<keyword evidence="8" id="KW-1185">Reference proteome</keyword>
<dbReference type="GO" id="GO:0010181">
    <property type="term" value="F:FMN binding"/>
    <property type="evidence" value="ECO:0007669"/>
    <property type="project" value="InterPro"/>
</dbReference>
<dbReference type="CDD" id="cd02932">
    <property type="entry name" value="OYE_YqiM_FMN"/>
    <property type="match status" value="1"/>
</dbReference>
<dbReference type="InterPro" id="IPR044152">
    <property type="entry name" value="YqjM-like"/>
</dbReference>
<dbReference type="PANTHER" id="PTHR43303:SF4">
    <property type="entry name" value="NADPH DEHYDROGENASE C23G7.10C-RELATED"/>
    <property type="match status" value="1"/>
</dbReference>
<keyword evidence="3" id="KW-0288">FMN</keyword>
<dbReference type="InterPro" id="IPR013785">
    <property type="entry name" value="Aldolase_TIM"/>
</dbReference>
<evidence type="ECO:0000313" key="7">
    <source>
        <dbReference type="EMBL" id="BBG30297.1"/>
    </source>
</evidence>
<sequence length="373" mass="40920">MSTPVLFQPNRIGALALDNRIVIPPMCQYSAHDGKPTDWHTQHWGNMLQSGAGLFIVEGTAVSPEGRISAHDLGLWDDHTEAAFADILGRVRRYSEMPVGIQLAHAGRKASCHRSWIKKGAQIAPHQPEGWQTIAPSALPYAEGYQTPREMGLDDISHIRQAFVDAARRAVNLGFNLIEVHAAHGYLLHEFLSPLSNQRTDQYGGNLQKRMRFPLEVFAAVRDVVPSNIPVGVRISATDGVEGGWDIEQSQAFCREIEAHKGSFIDVTSGGLDPRQVLDDYPAYQIPLARAIKAAIDDIPVMGVGLITTPELAEATVAVGDVDLVGIGRGMLYDPRWPWHAAAKLGASIEVSPQYWRGHPSVLNGTFRIRGQR</sequence>
<organism evidence="7 8">
    <name type="scientific">Zymobacter palmae</name>
    <dbReference type="NCBI Taxonomy" id="33074"/>
    <lineage>
        <taxon>Bacteria</taxon>
        <taxon>Pseudomonadati</taxon>
        <taxon>Pseudomonadota</taxon>
        <taxon>Gammaproteobacteria</taxon>
        <taxon>Oceanospirillales</taxon>
        <taxon>Halomonadaceae</taxon>
        <taxon>Zymobacter group</taxon>
        <taxon>Zymobacter</taxon>
    </lineage>
</organism>
<keyword evidence="2" id="KW-0285">Flavoprotein</keyword>
<evidence type="ECO:0000256" key="4">
    <source>
        <dbReference type="ARBA" id="ARBA00022857"/>
    </source>
</evidence>
<feature type="domain" description="NADH:flavin oxidoreductase/NADH oxidase N-terminal" evidence="6">
    <location>
        <begin position="6"/>
        <end position="343"/>
    </location>
</feature>
<dbReference type="InterPro" id="IPR001155">
    <property type="entry name" value="OxRdtase_FMN_N"/>
</dbReference>
<gene>
    <name evidence="7" type="ORF">ZBT109_1540</name>
</gene>
<evidence type="ECO:0000259" key="6">
    <source>
        <dbReference type="Pfam" id="PF00724"/>
    </source>
</evidence>
<keyword evidence="4" id="KW-0521">NADP</keyword>
<evidence type="ECO:0000256" key="3">
    <source>
        <dbReference type="ARBA" id="ARBA00022643"/>
    </source>
</evidence>
<protein>
    <submittedName>
        <fullName evidence="7">NADH:flavinoxido reductases, Old Yellow Enzyme</fullName>
    </submittedName>
</protein>
<evidence type="ECO:0000256" key="5">
    <source>
        <dbReference type="ARBA" id="ARBA00023002"/>
    </source>
</evidence>
<name>A0A348HF95_9GAMM</name>
<evidence type="ECO:0000313" key="8">
    <source>
        <dbReference type="Proteomes" id="UP000267342"/>
    </source>
</evidence>
<dbReference type="Proteomes" id="UP000267342">
    <property type="component" value="Chromosome"/>
</dbReference>
<evidence type="ECO:0000256" key="2">
    <source>
        <dbReference type="ARBA" id="ARBA00022630"/>
    </source>
</evidence>
<dbReference type="GO" id="GO:0003959">
    <property type="term" value="F:NADPH dehydrogenase activity"/>
    <property type="evidence" value="ECO:0007669"/>
    <property type="project" value="InterPro"/>
</dbReference>
<proteinExistence type="predicted"/>
<dbReference type="KEGG" id="zpl:ZBT109_1540"/>
<accession>A0A348HF95</accession>
<dbReference type="GO" id="GO:0050661">
    <property type="term" value="F:NADP binding"/>
    <property type="evidence" value="ECO:0007669"/>
    <property type="project" value="InterPro"/>
</dbReference>
<dbReference type="EMBL" id="AP018933">
    <property type="protein sequence ID" value="BBG30297.1"/>
    <property type="molecule type" value="Genomic_DNA"/>
</dbReference>
<dbReference type="STRING" id="1123510.GCA_000620025_01847"/>
<dbReference type="SUPFAM" id="SSF51395">
    <property type="entry name" value="FMN-linked oxidoreductases"/>
    <property type="match status" value="1"/>
</dbReference>
<comment type="cofactor">
    <cofactor evidence="1">
        <name>FMN</name>
        <dbReference type="ChEBI" id="CHEBI:58210"/>
    </cofactor>
</comment>
<dbReference type="PANTHER" id="PTHR43303">
    <property type="entry name" value="NADPH DEHYDROGENASE C23G7.10C-RELATED"/>
    <property type="match status" value="1"/>
</dbReference>